<reference evidence="1" key="1">
    <citation type="journal article" date="2015" name="Antimicrob. Agents Chemother.">
        <title>Complete Sequence of a blaKPC-Harboring Cointegrate Plasmid Isolated from Escherichia coli.</title>
        <authorList>
            <person name="Chavda K.D."/>
            <person name="Chen L."/>
            <person name="Jacobs M.R."/>
            <person name="Rojtman A.D."/>
            <person name="Bonomo R.A."/>
            <person name="Kreiswirth B.N."/>
        </authorList>
    </citation>
    <scope>NUCLEOTIDE SEQUENCE</scope>
    <source>
        <strain evidence="1">BK32533</strain>
        <plasmid evidence="1">pBK32533</plasmid>
    </source>
</reference>
<sequence length="53" mass="5916">MAAASTVTEKLSLNGRNKNQPLSVKLRFRTVFEWNTLLACPNPPIVESEIKTT</sequence>
<evidence type="ECO:0000313" key="1">
    <source>
        <dbReference type="EMBL" id="AKA87008.1"/>
    </source>
</evidence>
<protein>
    <submittedName>
        <fullName evidence="1">Uncharacterized protein</fullName>
    </submittedName>
</protein>
<organism evidence="1">
    <name type="scientific">Escherichia coli</name>
    <dbReference type="NCBI Taxonomy" id="562"/>
    <lineage>
        <taxon>Bacteria</taxon>
        <taxon>Pseudomonadati</taxon>
        <taxon>Pseudomonadota</taxon>
        <taxon>Gammaproteobacteria</taxon>
        <taxon>Enterobacterales</taxon>
        <taxon>Enterobacteriaceae</taxon>
        <taxon>Escherichia</taxon>
    </lineage>
</organism>
<keyword evidence="1" id="KW-0614">Plasmid</keyword>
<geneLocation type="plasmid" evidence="1">
    <name>pBK32533</name>
</geneLocation>
<dbReference type="EMBL" id="KP345882">
    <property type="protein sequence ID" value="AKA87008.1"/>
    <property type="molecule type" value="Genomic_DNA"/>
</dbReference>
<name>A0A0E3MRU5_ECOLX</name>
<accession>A0A0E3MRU5</accession>
<proteinExistence type="predicted"/>
<dbReference type="AlphaFoldDB" id="A0A0E3MRU5"/>